<dbReference type="STRING" id="1469948.GCA_000732725_03033"/>
<evidence type="ECO:0000313" key="2">
    <source>
        <dbReference type="EMBL" id="TCL57319.1"/>
    </source>
</evidence>
<dbReference type="AlphaFoldDB" id="A0A4R1QTP2"/>
<dbReference type="EMBL" id="SLUO01000009">
    <property type="protein sequence ID" value="TCL57319.1"/>
    <property type="molecule type" value="Genomic_DNA"/>
</dbReference>
<name>A0A4R1QTP2_9FIRM</name>
<dbReference type="Proteomes" id="UP000295718">
    <property type="component" value="Unassembled WGS sequence"/>
</dbReference>
<dbReference type="PANTHER" id="PTHR43364:SF1">
    <property type="entry name" value="OXIDOREDUCTASE YDHF"/>
    <property type="match status" value="1"/>
</dbReference>
<proteinExistence type="predicted"/>
<comment type="caution">
    <text evidence="2">The sequence shown here is derived from an EMBL/GenBank/DDBJ whole genome shotgun (WGS) entry which is preliminary data.</text>
</comment>
<organism evidence="2 3">
    <name type="scientific">Kineothrix alysoides</name>
    <dbReference type="NCBI Taxonomy" id="1469948"/>
    <lineage>
        <taxon>Bacteria</taxon>
        <taxon>Bacillati</taxon>
        <taxon>Bacillota</taxon>
        <taxon>Clostridia</taxon>
        <taxon>Lachnospirales</taxon>
        <taxon>Lachnospiraceae</taxon>
        <taxon>Kineothrix</taxon>
    </lineage>
</organism>
<dbReference type="PROSITE" id="PS00062">
    <property type="entry name" value="ALDOKETO_REDUCTASE_2"/>
    <property type="match status" value="1"/>
</dbReference>
<dbReference type="InterPro" id="IPR050523">
    <property type="entry name" value="AKR_Detox_Biosynth"/>
</dbReference>
<sequence>MKIVKLSDKLSLSPIVQGFWRLENWNMTAKELTDYMNTCIERGVTTFDTAEIYSSTLCEKSMGEAFAEDKTIRDKIQLVSKTGIFQQEINGSTFGYYNTTYDRIIRSCKESLQRLKTDYLDLYLIHREDPCFDPWETARALKDLKREGMVKEVGVSNFDPFKFDALNKAMDGELVTNQIEWNPVCFEHFESGMMDYLALHKIHPMIWSPLAGGRLFTGGDEHCKKAMEKIREIAARHGEEPDTIIYSWLMYHPVGAIPLLGSNRLDRLELAIKALSVKLERYEWYEIYAASGQQVLR</sequence>
<keyword evidence="3" id="KW-1185">Reference proteome</keyword>
<dbReference type="SUPFAM" id="SSF51430">
    <property type="entry name" value="NAD(P)-linked oxidoreductase"/>
    <property type="match status" value="1"/>
</dbReference>
<dbReference type="PRINTS" id="PR00069">
    <property type="entry name" value="ALDKETRDTASE"/>
</dbReference>
<dbReference type="InterPro" id="IPR018170">
    <property type="entry name" value="Aldo/ket_reductase_CS"/>
</dbReference>
<accession>A0A4R1QTP2</accession>
<protein>
    <submittedName>
        <fullName evidence="2">Putative oxidoreductase</fullName>
    </submittedName>
</protein>
<dbReference type="InterPro" id="IPR020471">
    <property type="entry name" value="AKR"/>
</dbReference>
<dbReference type="CDD" id="cd19092">
    <property type="entry name" value="AKR_BsYcsN_EcYdhF-like"/>
    <property type="match status" value="1"/>
</dbReference>
<reference evidence="2 3" key="1">
    <citation type="submission" date="2019-03" db="EMBL/GenBank/DDBJ databases">
        <title>Genomic Encyclopedia of Type Strains, Phase IV (KMG-IV): sequencing the most valuable type-strain genomes for metagenomic binning, comparative biology and taxonomic classification.</title>
        <authorList>
            <person name="Goeker M."/>
        </authorList>
    </citation>
    <scope>NUCLEOTIDE SEQUENCE [LARGE SCALE GENOMIC DNA]</scope>
    <source>
        <strain evidence="2 3">DSM 100556</strain>
    </source>
</reference>
<dbReference type="PANTHER" id="PTHR43364">
    <property type="entry name" value="NADH-SPECIFIC METHYLGLYOXAL REDUCTASE-RELATED"/>
    <property type="match status" value="1"/>
</dbReference>
<evidence type="ECO:0000313" key="3">
    <source>
        <dbReference type="Proteomes" id="UP000295718"/>
    </source>
</evidence>
<feature type="domain" description="NADP-dependent oxidoreductase" evidence="1">
    <location>
        <begin position="14"/>
        <end position="288"/>
    </location>
</feature>
<gene>
    <name evidence="2" type="ORF">EDD76_109182</name>
</gene>
<evidence type="ECO:0000259" key="1">
    <source>
        <dbReference type="Pfam" id="PF00248"/>
    </source>
</evidence>
<dbReference type="Gene3D" id="3.20.20.100">
    <property type="entry name" value="NADP-dependent oxidoreductase domain"/>
    <property type="match status" value="1"/>
</dbReference>
<dbReference type="GO" id="GO:0016491">
    <property type="term" value="F:oxidoreductase activity"/>
    <property type="evidence" value="ECO:0007669"/>
    <property type="project" value="InterPro"/>
</dbReference>
<dbReference type="OrthoDB" id="9804790at2"/>
<dbReference type="InterPro" id="IPR036812">
    <property type="entry name" value="NAD(P)_OxRdtase_dom_sf"/>
</dbReference>
<dbReference type="Pfam" id="PF00248">
    <property type="entry name" value="Aldo_ket_red"/>
    <property type="match status" value="1"/>
</dbReference>
<dbReference type="InterPro" id="IPR023210">
    <property type="entry name" value="NADP_OxRdtase_dom"/>
</dbReference>
<dbReference type="GO" id="GO:0005829">
    <property type="term" value="C:cytosol"/>
    <property type="evidence" value="ECO:0007669"/>
    <property type="project" value="TreeGrafter"/>
</dbReference>
<dbReference type="RefSeq" id="WP_031391677.1">
    <property type="nucleotide sequence ID" value="NZ_JPNB01000002.1"/>
</dbReference>